<dbReference type="Proteomes" id="UP000321049">
    <property type="component" value="Unassembled WGS sequence"/>
</dbReference>
<dbReference type="InterPro" id="IPR004360">
    <property type="entry name" value="Glyas_Fos-R_dOase_dom"/>
</dbReference>
<dbReference type="InterPro" id="IPR037523">
    <property type="entry name" value="VOC_core"/>
</dbReference>
<gene>
    <name evidence="2" type="ORF">CTE05_17580</name>
</gene>
<evidence type="ECO:0000313" key="2">
    <source>
        <dbReference type="EMBL" id="GEL98211.1"/>
    </source>
</evidence>
<evidence type="ECO:0000259" key="1">
    <source>
        <dbReference type="PROSITE" id="PS51819"/>
    </source>
</evidence>
<dbReference type="InterPro" id="IPR029068">
    <property type="entry name" value="Glyas_Bleomycin-R_OHBP_Dase"/>
</dbReference>
<dbReference type="SUPFAM" id="SSF54593">
    <property type="entry name" value="Glyoxalase/Bleomycin resistance protein/Dihydroxybiphenyl dioxygenase"/>
    <property type="match status" value="1"/>
</dbReference>
<dbReference type="PANTHER" id="PTHR34109">
    <property type="entry name" value="BNAUNNG04460D PROTEIN-RELATED"/>
    <property type="match status" value="1"/>
</dbReference>
<dbReference type="Pfam" id="PF00903">
    <property type="entry name" value="Glyoxalase"/>
    <property type="match status" value="1"/>
</dbReference>
<organism evidence="2 3">
    <name type="scientific">Cellulomonas terrae</name>
    <dbReference type="NCBI Taxonomy" id="311234"/>
    <lineage>
        <taxon>Bacteria</taxon>
        <taxon>Bacillati</taxon>
        <taxon>Actinomycetota</taxon>
        <taxon>Actinomycetes</taxon>
        <taxon>Micrococcales</taxon>
        <taxon>Cellulomonadaceae</taxon>
        <taxon>Cellulomonas</taxon>
    </lineage>
</organism>
<dbReference type="PROSITE" id="PS51819">
    <property type="entry name" value="VOC"/>
    <property type="match status" value="1"/>
</dbReference>
<name>A0A511JJM9_9CELL</name>
<keyword evidence="3" id="KW-1185">Reference proteome</keyword>
<dbReference type="OrthoDB" id="9795306at2"/>
<dbReference type="EMBL" id="BJWH01000007">
    <property type="protein sequence ID" value="GEL98211.1"/>
    <property type="molecule type" value="Genomic_DNA"/>
</dbReference>
<comment type="caution">
    <text evidence="2">The sequence shown here is derived from an EMBL/GenBank/DDBJ whole genome shotgun (WGS) entry which is preliminary data.</text>
</comment>
<sequence>MTSLVPYLTVHDAAAAIAFYTAAFGAQENLQESERDETDGKIGFAALTIAGNPFYLSDEFHDYGAYAPATLGHSSCAVVLGVDDADAVYAAAVAAGATVDREPSDQGDEKRGWLVDPFGHRWAIHSPLS</sequence>
<dbReference type="Gene3D" id="3.10.180.10">
    <property type="entry name" value="2,3-Dihydroxybiphenyl 1,2-Dioxygenase, domain 1"/>
    <property type="match status" value="1"/>
</dbReference>
<dbReference type="AlphaFoldDB" id="A0A511JJM9"/>
<feature type="domain" description="VOC" evidence="1">
    <location>
        <begin position="1"/>
        <end position="127"/>
    </location>
</feature>
<evidence type="ECO:0000313" key="3">
    <source>
        <dbReference type="Proteomes" id="UP000321049"/>
    </source>
</evidence>
<dbReference type="RefSeq" id="WP_146845742.1">
    <property type="nucleotide sequence ID" value="NZ_BJWH01000007.1"/>
</dbReference>
<dbReference type="PANTHER" id="PTHR34109:SF1">
    <property type="entry name" value="VOC DOMAIN-CONTAINING PROTEIN"/>
    <property type="match status" value="1"/>
</dbReference>
<reference evidence="2 3" key="1">
    <citation type="submission" date="2019-07" db="EMBL/GenBank/DDBJ databases">
        <title>Whole genome shotgun sequence of Cellulomonas terrae NBRC 100819.</title>
        <authorList>
            <person name="Hosoyama A."/>
            <person name="Uohara A."/>
            <person name="Ohji S."/>
            <person name="Ichikawa N."/>
        </authorList>
    </citation>
    <scope>NUCLEOTIDE SEQUENCE [LARGE SCALE GENOMIC DNA]</scope>
    <source>
        <strain evidence="2 3">NBRC 100819</strain>
    </source>
</reference>
<accession>A0A511JJM9</accession>
<proteinExistence type="predicted"/>
<protein>
    <submittedName>
        <fullName evidence="2">Glycosylase</fullName>
    </submittedName>
</protein>